<gene>
    <name evidence="1" type="ORF">PARHAE_00007</name>
</gene>
<accession>A0A447IH63</accession>
<organism evidence="1 2">
    <name type="scientific">Paracoccus haematequi</name>
    <dbReference type="NCBI Taxonomy" id="2491866"/>
    <lineage>
        <taxon>Bacteria</taxon>
        <taxon>Pseudomonadati</taxon>
        <taxon>Pseudomonadota</taxon>
        <taxon>Alphaproteobacteria</taxon>
        <taxon>Rhodobacterales</taxon>
        <taxon>Paracoccaceae</taxon>
        <taxon>Paracoccus</taxon>
    </lineage>
</organism>
<name>A0A447IH63_9RHOB</name>
<dbReference type="EMBL" id="UZWE01000004">
    <property type="protein sequence ID" value="VDS06836.1"/>
    <property type="molecule type" value="Genomic_DNA"/>
</dbReference>
<dbReference type="RefSeq" id="WP_126152569.1">
    <property type="nucleotide sequence ID" value="NZ_UZWE01000004.1"/>
</dbReference>
<dbReference type="Proteomes" id="UP000270743">
    <property type="component" value="Unassembled WGS sequence"/>
</dbReference>
<proteinExistence type="predicted"/>
<protein>
    <submittedName>
        <fullName evidence="1">Uncharacterized protein</fullName>
    </submittedName>
</protein>
<evidence type="ECO:0000313" key="1">
    <source>
        <dbReference type="EMBL" id="VDS06836.1"/>
    </source>
</evidence>
<dbReference type="AlphaFoldDB" id="A0A447IH63"/>
<reference evidence="1 2" key="1">
    <citation type="submission" date="2018-12" db="EMBL/GenBank/DDBJ databases">
        <authorList>
            <person name="Criscuolo A."/>
        </authorList>
    </citation>
    <scope>NUCLEOTIDE SEQUENCE [LARGE SCALE GENOMIC DNA]</scope>
    <source>
        <strain evidence="1">ACIP1116241</strain>
    </source>
</reference>
<keyword evidence="2" id="KW-1185">Reference proteome</keyword>
<evidence type="ECO:0000313" key="2">
    <source>
        <dbReference type="Proteomes" id="UP000270743"/>
    </source>
</evidence>
<sequence>MPKVNKSARFVITKAGRVKHPNWALVSCGQKGAQCLYDAVSAEFGRASARKLLNMICTGERELGPIYEIGTIARVARLHDLVESVGRYVPGHGFAAYCDELARLGVAAE</sequence>